<comment type="caution">
    <text evidence="7">The sequence shown here is derived from an EMBL/GenBank/DDBJ whole genome shotgun (WGS) entry which is preliminary data.</text>
</comment>
<dbReference type="OrthoDB" id="9811214at2"/>
<dbReference type="InterPro" id="IPR029044">
    <property type="entry name" value="Nucleotide-diphossugar_trans"/>
</dbReference>
<dbReference type="PANTHER" id="PTHR43646">
    <property type="entry name" value="GLYCOSYLTRANSFERASE"/>
    <property type="match status" value="1"/>
</dbReference>
<dbReference type="Pfam" id="PF00535">
    <property type="entry name" value="Glycos_transf_2"/>
    <property type="match status" value="1"/>
</dbReference>
<reference evidence="7 8" key="1">
    <citation type="submission" date="2019-02" db="EMBL/GenBank/DDBJ databases">
        <title>Hansschlegelia quercus sp. nov., a novel methylotrophic bacterium from buds of oak (Quercus robur L.).</title>
        <authorList>
            <person name="Agafonova N.V."/>
            <person name="Kaparullina E.N."/>
            <person name="Grouzdev D.S."/>
            <person name="Doronina N.V."/>
        </authorList>
    </citation>
    <scope>NUCLEOTIDE SEQUENCE [LARGE SCALE GENOMIC DNA]</scope>
    <source>
        <strain evidence="7 8">Dub</strain>
    </source>
</reference>
<sequence length="227" mass="24142">MLSVVIPTRNDERALVSTLAALVPAAAEGVVRNVIVADGGSTDATLEVADLAGCDAVCRSGPRCDGLNAAARGSKGPWLMFLEAGVVLEEGWHREVSALVDVIERAGETDRRAAVFRFGFDGFGSSARNAELLAGLWGLLTGLPRPEQGLIIHKSFYDKLGGFRPLPAMTGADLIRRIGSGRIIRLRARAISPAASSRSWREGPRGALGAGLLMLRVPPRFVARLYN</sequence>
<name>A0A4Q9GNW4_9HYPH</name>
<dbReference type="InterPro" id="IPR001173">
    <property type="entry name" value="Glyco_trans_2-like"/>
</dbReference>
<gene>
    <name evidence="7" type="ORF">EYR15_09510</name>
</gene>
<evidence type="ECO:0000259" key="6">
    <source>
        <dbReference type="Pfam" id="PF00535"/>
    </source>
</evidence>
<dbReference type="SUPFAM" id="SSF53448">
    <property type="entry name" value="Nucleotide-diphospho-sugar transferases"/>
    <property type="match status" value="1"/>
</dbReference>
<protein>
    <submittedName>
        <fullName evidence="7">Glycosyltransferase</fullName>
    </submittedName>
</protein>
<evidence type="ECO:0000256" key="4">
    <source>
        <dbReference type="ARBA" id="ARBA00022679"/>
    </source>
</evidence>
<keyword evidence="5" id="KW-0472">Membrane</keyword>
<evidence type="ECO:0000256" key="1">
    <source>
        <dbReference type="ARBA" id="ARBA00004236"/>
    </source>
</evidence>
<dbReference type="Gene3D" id="3.90.550.10">
    <property type="entry name" value="Spore Coat Polysaccharide Biosynthesis Protein SpsA, Chain A"/>
    <property type="match status" value="1"/>
</dbReference>
<dbReference type="GO" id="GO:0005886">
    <property type="term" value="C:plasma membrane"/>
    <property type="evidence" value="ECO:0007669"/>
    <property type="project" value="UniProtKB-SubCell"/>
</dbReference>
<keyword evidence="2" id="KW-1003">Cell membrane</keyword>
<dbReference type="RefSeq" id="WP_131003315.1">
    <property type="nucleotide sequence ID" value="NZ_JBHSZR010000007.1"/>
</dbReference>
<comment type="subcellular location">
    <subcellularLocation>
        <location evidence="1">Cell membrane</location>
    </subcellularLocation>
</comment>
<evidence type="ECO:0000256" key="3">
    <source>
        <dbReference type="ARBA" id="ARBA00022676"/>
    </source>
</evidence>
<organism evidence="7 8">
    <name type="scientific">Hansschlegelia quercus</name>
    <dbReference type="NCBI Taxonomy" id="2528245"/>
    <lineage>
        <taxon>Bacteria</taxon>
        <taxon>Pseudomonadati</taxon>
        <taxon>Pseudomonadota</taxon>
        <taxon>Alphaproteobacteria</taxon>
        <taxon>Hyphomicrobiales</taxon>
        <taxon>Methylopilaceae</taxon>
        <taxon>Hansschlegelia</taxon>
    </lineage>
</organism>
<keyword evidence="3" id="KW-0328">Glycosyltransferase</keyword>
<dbReference type="PANTHER" id="PTHR43646:SF2">
    <property type="entry name" value="GLYCOSYLTRANSFERASE 2-LIKE DOMAIN-CONTAINING PROTEIN"/>
    <property type="match status" value="1"/>
</dbReference>
<evidence type="ECO:0000313" key="8">
    <source>
        <dbReference type="Proteomes" id="UP000291613"/>
    </source>
</evidence>
<dbReference type="Proteomes" id="UP000291613">
    <property type="component" value="Unassembled WGS sequence"/>
</dbReference>
<dbReference type="EMBL" id="SIUB01000004">
    <property type="protein sequence ID" value="TBN53257.1"/>
    <property type="molecule type" value="Genomic_DNA"/>
</dbReference>
<accession>A0A4Q9GNW4</accession>
<feature type="domain" description="Glycosyltransferase 2-like" evidence="6">
    <location>
        <begin position="3"/>
        <end position="99"/>
    </location>
</feature>
<evidence type="ECO:0000313" key="7">
    <source>
        <dbReference type="EMBL" id="TBN53257.1"/>
    </source>
</evidence>
<keyword evidence="4 7" id="KW-0808">Transferase</keyword>
<dbReference type="AlphaFoldDB" id="A0A4Q9GNW4"/>
<proteinExistence type="predicted"/>
<evidence type="ECO:0000256" key="5">
    <source>
        <dbReference type="ARBA" id="ARBA00023136"/>
    </source>
</evidence>
<dbReference type="GO" id="GO:0016757">
    <property type="term" value="F:glycosyltransferase activity"/>
    <property type="evidence" value="ECO:0007669"/>
    <property type="project" value="UniProtKB-KW"/>
</dbReference>
<evidence type="ECO:0000256" key="2">
    <source>
        <dbReference type="ARBA" id="ARBA00022475"/>
    </source>
</evidence>
<keyword evidence="8" id="KW-1185">Reference proteome</keyword>